<name>A0A7X3MIR4_9FIRM</name>
<dbReference type="RefSeq" id="WP_159752266.1">
    <property type="nucleotide sequence ID" value="NZ_WUQX01000001.1"/>
</dbReference>
<organism evidence="1 2">
    <name type="scientific">Sporofaciens musculi</name>
    <dbReference type="NCBI Taxonomy" id="2681861"/>
    <lineage>
        <taxon>Bacteria</taxon>
        <taxon>Bacillati</taxon>
        <taxon>Bacillota</taxon>
        <taxon>Clostridia</taxon>
        <taxon>Lachnospirales</taxon>
        <taxon>Lachnospiraceae</taxon>
        <taxon>Sporofaciens</taxon>
    </lineage>
</organism>
<evidence type="ECO:0000313" key="2">
    <source>
        <dbReference type="Proteomes" id="UP000460412"/>
    </source>
</evidence>
<evidence type="ECO:0000313" key="1">
    <source>
        <dbReference type="EMBL" id="MXP77163.1"/>
    </source>
</evidence>
<dbReference type="Proteomes" id="UP000460412">
    <property type="component" value="Unassembled WGS sequence"/>
</dbReference>
<accession>A0A7X3MIR4</accession>
<comment type="caution">
    <text evidence="1">The sequence shown here is derived from an EMBL/GenBank/DDBJ whole genome shotgun (WGS) entry which is preliminary data.</text>
</comment>
<protein>
    <submittedName>
        <fullName evidence="1">Uncharacterized protein</fullName>
    </submittedName>
</protein>
<reference evidence="1 2" key="1">
    <citation type="submission" date="2019-12" db="EMBL/GenBank/DDBJ databases">
        <title>Sporaefaciens musculi gen. nov., sp. nov., a novel bacterium isolated from the caecum of an obese mouse.</title>
        <authorList>
            <person name="Rasmussen T.S."/>
            <person name="Streidl T."/>
            <person name="Hitch T.C.A."/>
            <person name="Wortmann E."/>
            <person name="Deptula P."/>
            <person name="Hansen M."/>
            <person name="Nielsen D.S."/>
            <person name="Clavel T."/>
            <person name="Vogensen F.K."/>
        </authorList>
    </citation>
    <scope>NUCLEOTIDE SEQUENCE [LARGE SCALE GENOMIC DNA]</scope>
    <source>
        <strain evidence="1 2">WCA-9-b2</strain>
    </source>
</reference>
<keyword evidence="2" id="KW-1185">Reference proteome</keyword>
<sequence>MIILELYLEIEINKISDDYWMYGVNLVRSGEIFKFPIRIGKGEVICTEECVVNYILSELENEEIDWPSEIQIYDSFVEYAMAYFDTVYDIKRE</sequence>
<dbReference type="EMBL" id="WUQX01000001">
    <property type="protein sequence ID" value="MXP77163.1"/>
    <property type="molecule type" value="Genomic_DNA"/>
</dbReference>
<gene>
    <name evidence="1" type="ORF">GN277_17820</name>
</gene>
<proteinExistence type="predicted"/>
<dbReference type="AlphaFoldDB" id="A0A7X3MIR4"/>